<accession>A0A7W4H531</accession>
<dbReference type="RefSeq" id="WP_182835243.1">
    <property type="nucleotide sequence ID" value="NZ_JACJFN010000005.1"/>
</dbReference>
<dbReference type="Proteomes" id="UP000581189">
    <property type="component" value="Unassembled WGS sequence"/>
</dbReference>
<gene>
    <name evidence="1" type="ORF">H3H45_18900</name>
</gene>
<evidence type="ECO:0000313" key="2">
    <source>
        <dbReference type="Proteomes" id="UP000581189"/>
    </source>
</evidence>
<dbReference type="EMBL" id="JACJFN010000005">
    <property type="protein sequence ID" value="MBB1521318.1"/>
    <property type="molecule type" value="Genomic_DNA"/>
</dbReference>
<dbReference type="Gene3D" id="3.40.190.10">
    <property type="entry name" value="Periplasmic binding protein-like II"/>
    <property type="match status" value="2"/>
</dbReference>
<sequence length="245" mass="28405">MKTWLFGLLWLGCWVPLQAVEQVLLFNYQQKPPYIVDEAHRQGLYFDLAERLNASLPAYHFVVREIPRKRLDYLLSRDQMHGLVVGVSPDWFADAARHRWTQAFIDDANLLVSRSAGEVSRLSASSLDGHRLGLVSGHRYPELKAVLRHGLVRREDAASEAANLERLMRGWIDATVVGVRTMEFHVQHQPELRQQLFIAEPPLYRYRRHLLVPDGYAGLLPELNRVIAQLEQDPVWQTRLAHYRE</sequence>
<keyword evidence="2" id="KW-1185">Reference proteome</keyword>
<organism evidence="1 2">
    <name type="scientific">Aquipseudomonas guryensis</name>
    <dbReference type="NCBI Taxonomy" id="2759165"/>
    <lineage>
        <taxon>Bacteria</taxon>
        <taxon>Pseudomonadati</taxon>
        <taxon>Pseudomonadota</taxon>
        <taxon>Gammaproteobacteria</taxon>
        <taxon>Pseudomonadales</taxon>
        <taxon>Pseudomonadaceae</taxon>
        <taxon>Aquipseudomonas</taxon>
    </lineage>
</organism>
<evidence type="ECO:0000313" key="1">
    <source>
        <dbReference type="EMBL" id="MBB1521318.1"/>
    </source>
</evidence>
<dbReference type="SUPFAM" id="SSF53850">
    <property type="entry name" value="Periplasmic binding protein-like II"/>
    <property type="match status" value="1"/>
</dbReference>
<reference evidence="1 2" key="1">
    <citation type="submission" date="2020-08" db="EMBL/GenBank/DDBJ databases">
        <authorList>
            <person name="Kim C.M."/>
        </authorList>
    </citation>
    <scope>NUCLEOTIDE SEQUENCE [LARGE SCALE GENOMIC DNA]</scope>
    <source>
        <strain evidence="1 2">SR9</strain>
    </source>
</reference>
<name>A0A7W4H531_9GAMM</name>
<protein>
    <submittedName>
        <fullName evidence="1">Transporter substrate-binding domain-containing protein</fullName>
    </submittedName>
</protein>
<dbReference type="AlphaFoldDB" id="A0A7W4H531"/>
<proteinExistence type="predicted"/>
<comment type="caution">
    <text evidence="1">The sequence shown here is derived from an EMBL/GenBank/DDBJ whole genome shotgun (WGS) entry which is preliminary data.</text>
</comment>